<keyword evidence="1" id="KW-0433">Leucine-rich repeat</keyword>
<dbReference type="SUPFAM" id="SSF52058">
    <property type="entry name" value="L domain-like"/>
    <property type="match status" value="1"/>
</dbReference>
<feature type="coiled-coil region" evidence="3">
    <location>
        <begin position="163"/>
        <end position="405"/>
    </location>
</feature>
<dbReference type="PROSITE" id="PS50096">
    <property type="entry name" value="IQ"/>
    <property type="match status" value="2"/>
</dbReference>
<gene>
    <name evidence="5" type="ORF">GDO54_006947</name>
</gene>
<name>A0AAV3AW32_PYXAD</name>
<dbReference type="Pfam" id="PF13855">
    <property type="entry name" value="LRR_8"/>
    <property type="match status" value="1"/>
</dbReference>
<evidence type="ECO:0000313" key="6">
    <source>
        <dbReference type="Proteomes" id="UP001181693"/>
    </source>
</evidence>
<evidence type="ECO:0000256" key="3">
    <source>
        <dbReference type="SAM" id="Coils"/>
    </source>
</evidence>
<dbReference type="Gene3D" id="1.20.5.190">
    <property type="match status" value="1"/>
</dbReference>
<sequence length="1484" mass="171298">MGEELEVKQISFNCETQDESTVEDSEEDEYGLTDIKEDEVIEDLPDSVMSCLQFLKQRNDNAEKIFLQDLENDSWKSDDVTGPFSKPLKHINSDILDQLTSEYNEDPEVLIKQVLADIEEDDKQAQSNLDNAENIKDHSRTEKPVLSEDGSHESISFCYIEVEESCRQKLQQWEKEQEKHNEMKRAALLAQKAVLEKEIQEQDEKRENWKKEFAKELLRLNTHQKEQEKKLEADLKSKNDAIANDLRNNQNLITKMEAELVKEKNFLEEQKAKARIYLEKLQNKSAVKIQAAFRAHRIYKMYAPILRQKKEEMKRKKELQEKMDRERKELEEKIKLKLEEKKRKEDEKRLNEEIAKKKMEEAKRIEHLEQERRQREYEKKKQEEKQRLEKAKMLKLEEKKNLKTTNDINISNNKDLGEQDKIKHDLNNLCLEDSCTDGQKLAKYSKIIEKPVKESYKDEILPNQCEMHQKVNNDGYADNILTQTYLEPEIKPKEILNICLSIKKNSSLESSESKEKNYKETSDMSSQIPQTQTLLVKETDDVICSKTENERQTIEKGAGDKPQSKFPALPVTPRPLVLPDNIEEKRLAWMKFCKPWSTILRENRNKNLIRKTRQRKSSAAKKCPPLNAALILKSGPWNSLQQVTTVTLHDLPGCSLSTLSNCEKLKYLSLRRCSLPALDCINNCKQLQYIDVQENCINVINCEDLENLTVLLLNKNQITSIHGLDKCTNLRSLELSFNLITRISGLDSLRNLQRLVLDHNQLISTRGLESTPLLTYLDCSYNYLTEFEGIQNCGLLQILKLQGNNLTEIPKLNNHVLLREMYLDDNNITTLNDMSSYWLPLLQMFSVSRNSVSHLSPFHSFVSLEYLDLSNNCLSELQAVSESLDGCLSLNRLRVSKNPFLQEASWRCTLLKGLPTLKFLNDEEIHLKDYITLKPSLGSFLALCQTQILSMSKIWKKLNREESPYSSLESLDLYCDTLKELIKLSSEHRYAHEYGDMEISERHDPEIPQPVFVSRQQINPVISSSNEDKGDHTKHGTLKQPHLLSQDCLENAEKNVEDTRTTVPSLPFENSIYHSENAVYANDLEKNLKMYHPTECRENQAAILIQSLWRGYVVRRDICHYTKLHEAASIIQSAWRQYCRRPRSCKKKHCTKLKVSDIKHQAATIIQNVLDKDWSLDSTASHYGTIHLSSKAEQAKEIPESKAHSLPWIPQEAWPGSETASVHSGVRHERDNLNSRLEKQNLSHVSSMKSNTDISFKSQKEEKISEEWGFKDAATVQLMLKRAKKMKSKQAKHIRMLDPAVRLALFKNNENKYPPVKPPKKTQITKTEYFRSLEGESCSQNEMSLETLTRSRELTYQWLHTQCGDVESTYSATPKCKRFLPELNHDVLNGGRVQLVANKLSREADDLDLVSVKSGSALSQYRGRNLDIQRNTSPASSSASNRNAFTPVKTISGPQRKERISFRDNPVQLSGGWGGGKKKGKSFK</sequence>
<feature type="compositionally biased region" description="Low complexity" evidence="4">
    <location>
        <begin position="1431"/>
        <end position="1444"/>
    </location>
</feature>
<protein>
    <recommendedName>
        <fullName evidence="7">Leucine-rich repeat and IQ domain-containing protein 1</fullName>
    </recommendedName>
</protein>
<dbReference type="InterPro" id="IPR027417">
    <property type="entry name" value="P-loop_NTPase"/>
</dbReference>
<dbReference type="CDD" id="cd23767">
    <property type="entry name" value="IQCD"/>
    <property type="match status" value="1"/>
</dbReference>
<dbReference type="GO" id="GO:0009966">
    <property type="term" value="P:regulation of signal transduction"/>
    <property type="evidence" value="ECO:0007669"/>
    <property type="project" value="UniProtKB-ARBA"/>
</dbReference>
<dbReference type="SMART" id="SM00365">
    <property type="entry name" value="LRR_SD22"/>
    <property type="match status" value="4"/>
</dbReference>
<evidence type="ECO:0000256" key="2">
    <source>
        <dbReference type="ARBA" id="ARBA00022737"/>
    </source>
</evidence>
<keyword evidence="6" id="KW-1185">Reference proteome</keyword>
<reference evidence="5" key="1">
    <citation type="thesis" date="2020" institute="ProQuest LLC" country="789 East Eisenhower Parkway, Ann Arbor, MI, USA">
        <title>Comparative Genomics and Chromosome Evolution.</title>
        <authorList>
            <person name="Mudd A.B."/>
        </authorList>
    </citation>
    <scope>NUCLEOTIDE SEQUENCE</scope>
    <source>
        <strain evidence="5">1538</strain>
        <tissue evidence="5">Blood</tissue>
    </source>
</reference>
<dbReference type="InterPro" id="IPR032675">
    <property type="entry name" value="LRR_dom_sf"/>
</dbReference>
<accession>A0AAV3AW32</accession>
<evidence type="ECO:0000256" key="4">
    <source>
        <dbReference type="SAM" id="MobiDB-lite"/>
    </source>
</evidence>
<keyword evidence="3" id="KW-0175">Coiled coil</keyword>
<dbReference type="InterPro" id="IPR001611">
    <property type="entry name" value="Leu-rich_rpt"/>
</dbReference>
<dbReference type="EMBL" id="DYDO01000002">
    <property type="protein sequence ID" value="DBA31032.1"/>
    <property type="molecule type" value="Genomic_DNA"/>
</dbReference>
<dbReference type="PROSITE" id="PS51450">
    <property type="entry name" value="LRR"/>
    <property type="match status" value="4"/>
</dbReference>
<dbReference type="SMART" id="SM00369">
    <property type="entry name" value="LRR_TYP"/>
    <property type="match status" value="4"/>
</dbReference>
<dbReference type="Pfam" id="PF12799">
    <property type="entry name" value="LRR_4"/>
    <property type="match status" value="1"/>
</dbReference>
<dbReference type="PANTHER" id="PTHR46652">
    <property type="entry name" value="LEUCINE-RICH REPEAT AND IQ DOMAIN-CONTAINING PROTEIN 1-RELATED"/>
    <property type="match status" value="1"/>
</dbReference>
<comment type="caution">
    <text evidence="5">The sequence shown here is derived from an EMBL/GenBank/DDBJ whole genome shotgun (WGS) entry which is preliminary data.</text>
</comment>
<feature type="region of interest" description="Disordered" evidence="4">
    <location>
        <begin position="1423"/>
        <end position="1484"/>
    </location>
</feature>
<feature type="region of interest" description="Disordered" evidence="4">
    <location>
        <begin position="122"/>
        <end position="148"/>
    </location>
</feature>
<dbReference type="PANTHER" id="PTHR46652:SF7">
    <property type="entry name" value="LEUCINE-RICH REPEAT AND IQ DOMAIN-CONTAINING PROTEIN 1"/>
    <property type="match status" value="1"/>
</dbReference>
<dbReference type="InterPro" id="IPR000048">
    <property type="entry name" value="IQ_motif_EF-hand-BS"/>
</dbReference>
<evidence type="ECO:0008006" key="7">
    <source>
        <dbReference type="Google" id="ProtNLM"/>
    </source>
</evidence>
<dbReference type="SUPFAM" id="SSF52540">
    <property type="entry name" value="P-loop containing nucleoside triphosphate hydrolases"/>
    <property type="match status" value="1"/>
</dbReference>
<dbReference type="SMART" id="SM00015">
    <property type="entry name" value="IQ"/>
    <property type="match status" value="3"/>
</dbReference>
<evidence type="ECO:0000313" key="5">
    <source>
        <dbReference type="EMBL" id="DBA31032.1"/>
    </source>
</evidence>
<feature type="compositionally biased region" description="Basic and acidic residues" evidence="4">
    <location>
        <begin position="133"/>
        <end position="148"/>
    </location>
</feature>
<organism evidence="5 6">
    <name type="scientific">Pyxicephalus adspersus</name>
    <name type="common">African bullfrog</name>
    <dbReference type="NCBI Taxonomy" id="30357"/>
    <lineage>
        <taxon>Eukaryota</taxon>
        <taxon>Metazoa</taxon>
        <taxon>Chordata</taxon>
        <taxon>Craniata</taxon>
        <taxon>Vertebrata</taxon>
        <taxon>Euteleostomi</taxon>
        <taxon>Amphibia</taxon>
        <taxon>Batrachia</taxon>
        <taxon>Anura</taxon>
        <taxon>Neobatrachia</taxon>
        <taxon>Ranoidea</taxon>
        <taxon>Pyxicephalidae</taxon>
        <taxon>Pyxicephalinae</taxon>
        <taxon>Pyxicephalus</taxon>
    </lineage>
</organism>
<keyword evidence="2" id="KW-0677">Repeat</keyword>
<dbReference type="InterPro" id="IPR003591">
    <property type="entry name" value="Leu-rich_rpt_typical-subtyp"/>
</dbReference>
<dbReference type="InterPro" id="IPR050836">
    <property type="entry name" value="SDS22/Internalin_LRR"/>
</dbReference>
<dbReference type="Gene3D" id="3.80.10.10">
    <property type="entry name" value="Ribonuclease Inhibitor"/>
    <property type="match status" value="3"/>
</dbReference>
<proteinExistence type="predicted"/>
<dbReference type="Proteomes" id="UP001181693">
    <property type="component" value="Unassembled WGS sequence"/>
</dbReference>
<dbReference type="InterPro" id="IPR025875">
    <property type="entry name" value="Leu-rich_rpt_4"/>
</dbReference>
<evidence type="ECO:0000256" key="1">
    <source>
        <dbReference type="ARBA" id="ARBA00022614"/>
    </source>
</evidence>
<dbReference type="Pfam" id="PF00612">
    <property type="entry name" value="IQ"/>
    <property type="match status" value="2"/>
</dbReference>